<name>A0A1M6T3J2_9FIRM</name>
<feature type="transmembrane region" description="Helical" evidence="1">
    <location>
        <begin position="110"/>
        <end position="136"/>
    </location>
</feature>
<dbReference type="EMBL" id="FRAJ01000023">
    <property type="protein sequence ID" value="SHK51542.1"/>
    <property type="molecule type" value="Genomic_DNA"/>
</dbReference>
<evidence type="ECO:0000313" key="3">
    <source>
        <dbReference type="Proteomes" id="UP000184082"/>
    </source>
</evidence>
<reference evidence="2 3" key="1">
    <citation type="submission" date="2016-11" db="EMBL/GenBank/DDBJ databases">
        <authorList>
            <person name="Jaros S."/>
            <person name="Januszkiewicz K."/>
            <person name="Wedrychowicz H."/>
        </authorList>
    </citation>
    <scope>NUCLEOTIDE SEQUENCE [LARGE SCALE GENOMIC DNA]</scope>
    <source>
        <strain evidence="2 3">DSM 14501</strain>
    </source>
</reference>
<feature type="transmembrane region" description="Helical" evidence="1">
    <location>
        <begin position="54"/>
        <end position="77"/>
    </location>
</feature>
<gene>
    <name evidence="2" type="ORF">SAMN02745883_02226</name>
</gene>
<dbReference type="RefSeq" id="WP_072968542.1">
    <property type="nucleotide sequence ID" value="NZ_FRAJ01000023.1"/>
</dbReference>
<evidence type="ECO:0000313" key="2">
    <source>
        <dbReference type="EMBL" id="SHK51542.1"/>
    </source>
</evidence>
<keyword evidence="1" id="KW-1133">Transmembrane helix</keyword>
<accession>A0A1M6T3J2</accession>
<keyword evidence="1" id="KW-0472">Membrane</keyword>
<feature type="transmembrane region" description="Helical" evidence="1">
    <location>
        <begin position="245"/>
        <end position="269"/>
    </location>
</feature>
<keyword evidence="3" id="KW-1185">Reference proteome</keyword>
<dbReference type="AlphaFoldDB" id="A0A1M6T3J2"/>
<dbReference type="STRING" id="1121266.SAMN02745883_02226"/>
<keyword evidence="1" id="KW-0812">Transmembrane</keyword>
<evidence type="ECO:0000256" key="1">
    <source>
        <dbReference type="SAM" id="Phobius"/>
    </source>
</evidence>
<proteinExistence type="predicted"/>
<feature type="transmembrane region" description="Helical" evidence="1">
    <location>
        <begin position="21"/>
        <end position="42"/>
    </location>
</feature>
<protein>
    <submittedName>
        <fullName evidence="2">Uncharacterized protein</fullName>
    </submittedName>
</protein>
<sequence>MYNTFMDYLKKSFKLIFKKPILFVPALIDLVMMIVFIALFIININKINFANFHFNSVVSLIIFSLVILTIPIIELFISAGQYNMIKQAVIMGETNMDYFWEGAKKYIGRIFLGGLAIFGVIFLIFVIIFVPGILFIKKFEAIIMLTILFSIPIIIYGILISFWKVILVYEDCGVIDAFKLSISFAKKHFGLVFLITLLKTIFTGNRKFYKKHNNGFINFSFNMKHKIIPHNEHYANMNSMSLMSIFGGVFLIITIIKIFLTLYFDVIFFEIYHDRRDSIFCDENSVK</sequence>
<organism evidence="2 3">
    <name type="scientific">Caminicella sporogenes DSM 14501</name>
    <dbReference type="NCBI Taxonomy" id="1121266"/>
    <lineage>
        <taxon>Bacteria</taxon>
        <taxon>Bacillati</taxon>
        <taxon>Bacillota</taxon>
        <taxon>Clostridia</taxon>
        <taxon>Peptostreptococcales</taxon>
        <taxon>Caminicellaceae</taxon>
        <taxon>Caminicella</taxon>
    </lineage>
</organism>
<feature type="transmembrane region" description="Helical" evidence="1">
    <location>
        <begin position="142"/>
        <end position="163"/>
    </location>
</feature>
<dbReference type="Proteomes" id="UP000184082">
    <property type="component" value="Unassembled WGS sequence"/>
</dbReference>